<sequence>MKRKKVSNRFAVTLNNLLRRNVASFKKEALSDNNIELIKSETIGEVIEKLIILNIRIWILEDLAAEAKQKNNISKYVDLKKKLDICFKIKRPMLVTALNKMFESIAKGDLDVCKDGNIKLYNNE</sequence>
<protein>
    <submittedName>
        <fullName evidence="1">Uncharacterized protein</fullName>
    </submittedName>
</protein>
<reference evidence="1" key="1">
    <citation type="journal article" date="2020" name="mSystems">
        <title>Genome- and Community-Level Interaction Insights into Carbon Utilization and Element Cycling Functions of Hydrothermarchaeota in Hydrothermal Sediment.</title>
        <authorList>
            <person name="Zhou Z."/>
            <person name="Liu Y."/>
            <person name="Xu W."/>
            <person name="Pan J."/>
            <person name="Luo Z.H."/>
            <person name="Li M."/>
        </authorList>
    </citation>
    <scope>NUCLEOTIDE SEQUENCE [LARGE SCALE GENOMIC DNA]</scope>
    <source>
        <strain evidence="1">SpSt-751</strain>
    </source>
</reference>
<evidence type="ECO:0000313" key="1">
    <source>
        <dbReference type="EMBL" id="HGB30506.1"/>
    </source>
</evidence>
<gene>
    <name evidence="1" type="ORF">ENV35_01355</name>
</gene>
<proteinExistence type="predicted"/>
<name>A0A7C3WLC7_9BACT</name>
<dbReference type="AlphaFoldDB" id="A0A7C3WLC7"/>
<dbReference type="EMBL" id="DTGA01000036">
    <property type="protein sequence ID" value="HGB30506.1"/>
    <property type="molecule type" value="Genomic_DNA"/>
</dbReference>
<organism evidence="1">
    <name type="scientific">Dictyoglomus turgidum</name>
    <dbReference type="NCBI Taxonomy" id="513050"/>
    <lineage>
        <taxon>Bacteria</taxon>
        <taxon>Pseudomonadati</taxon>
        <taxon>Dictyoglomota</taxon>
        <taxon>Dictyoglomia</taxon>
        <taxon>Dictyoglomales</taxon>
        <taxon>Dictyoglomaceae</taxon>
        <taxon>Dictyoglomus</taxon>
    </lineage>
</organism>
<accession>A0A7C3WLC7</accession>
<comment type="caution">
    <text evidence="1">The sequence shown here is derived from an EMBL/GenBank/DDBJ whole genome shotgun (WGS) entry which is preliminary data.</text>
</comment>